<evidence type="ECO:0000313" key="6">
    <source>
        <dbReference type="EMBL" id="GGW25844.1"/>
    </source>
</evidence>
<comment type="function">
    <text evidence="3">Flagellin is the subunit protein which polymerizes to form the filaments of bacterial flagella.</text>
</comment>
<dbReference type="SUPFAM" id="SSF64518">
    <property type="entry name" value="Phase 1 flagellin"/>
    <property type="match status" value="1"/>
</dbReference>
<accession>A0A918MJ14</accession>
<dbReference type="Pfam" id="PF00700">
    <property type="entry name" value="Flagellin_C"/>
    <property type="match status" value="1"/>
</dbReference>
<evidence type="ECO:0000259" key="5">
    <source>
        <dbReference type="Pfam" id="PF00700"/>
    </source>
</evidence>
<feature type="domain" description="Flagellin N-terminal" evidence="4">
    <location>
        <begin position="4"/>
        <end position="137"/>
    </location>
</feature>
<gene>
    <name evidence="6" type="ORF">GCM10011452_12310</name>
</gene>
<proteinExistence type="inferred from homology"/>
<dbReference type="EMBL" id="BMYQ01000002">
    <property type="protein sequence ID" value="GGW25844.1"/>
    <property type="molecule type" value="Genomic_DNA"/>
</dbReference>
<dbReference type="InterPro" id="IPR001492">
    <property type="entry name" value="Flagellin"/>
</dbReference>
<dbReference type="AlphaFoldDB" id="A0A918MJ14"/>
<dbReference type="GO" id="GO:0005576">
    <property type="term" value="C:extracellular region"/>
    <property type="evidence" value="ECO:0007669"/>
    <property type="project" value="UniProtKB-SubCell"/>
</dbReference>
<evidence type="ECO:0000256" key="1">
    <source>
        <dbReference type="ARBA" id="ARBA00005709"/>
    </source>
</evidence>
<dbReference type="Pfam" id="PF00669">
    <property type="entry name" value="Flagellin_N"/>
    <property type="match status" value="1"/>
</dbReference>
<dbReference type="GO" id="GO:0005198">
    <property type="term" value="F:structural molecule activity"/>
    <property type="evidence" value="ECO:0007669"/>
    <property type="project" value="UniProtKB-UniRule"/>
</dbReference>
<keyword evidence="6" id="KW-0969">Cilium</keyword>
<keyword evidence="7" id="KW-1185">Reference proteome</keyword>
<dbReference type="Gene3D" id="1.20.1330.10">
    <property type="entry name" value="f41 fragment of flagellin, N-terminal domain"/>
    <property type="match status" value="2"/>
</dbReference>
<dbReference type="Proteomes" id="UP000628984">
    <property type="component" value="Unassembled WGS sequence"/>
</dbReference>
<dbReference type="GO" id="GO:0009288">
    <property type="term" value="C:bacterial-type flagellum"/>
    <property type="evidence" value="ECO:0007669"/>
    <property type="project" value="UniProtKB-SubCell"/>
</dbReference>
<comment type="similarity">
    <text evidence="1 3">Belongs to the bacterial flagellin family.</text>
</comment>
<keyword evidence="6" id="KW-0966">Cell projection</keyword>
<comment type="subcellular location">
    <subcellularLocation>
        <location evidence="3">Secreted</location>
    </subcellularLocation>
    <subcellularLocation>
        <location evidence="3">Bacterial flagellum</location>
    </subcellularLocation>
</comment>
<organism evidence="6 7">
    <name type="scientific">Gemmobacter lanyuensis</name>
    <dbReference type="NCBI Taxonomy" id="1054497"/>
    <lineage>
        <taxon>Bacteria</taxon>
        <taxon>Pseudomonadati</taxon>
        <taxon>Pseudomonadota</taxon>
        <taxon>Alphaproteobacteria</taxon>
        <taxon>Rhodobacterales</taxon>
        <taxon>Paracoccaceae</taxon>
        <taxon>Gemmobacter</taxon>
    </lineage>
</organism>
<dbReference type="PANTHER" id="PTHR42792:SF2">
    <property type="entry name" value="FLAGELLIN"/>
    <property type="match status" value="1"/>
</dbReference>
<evidence type="ECO:0000256" key="2">
    <source>
        <dbReference type="ARBA" id="ARBA00023143"/>
    </source>
</evidence>
<dbReference type="InterPro" id="IPR046358">
    <property type="entry name" value="Flagellin_C"/>
</dbReference>
<evidence type="ECO:0000313" key="7">
    <source>
        <dbReference type="Proteomes" id="UP000628984"/>
    </source>
</evidence>
<keyword evidence="2 3" id="KW-0975">Bacterial flagellum</keyword>
<protein>
    <recommendedName>
        <fullName evidence="3">Flagellin</fullName>
    </recommendedName>
</protein>
<dbReference type="RefSeq" id="WP_189632960.1">
    <property type="nucleotide sequence ID" value="NZ_BMYQ01000002.1"/>
</dbReference>
<sequence>MSSILTNTSAMVALQTLKGINGNLEKVQSEISTGKSVASAKDNAAVWAISKVMESDVKGFDSISDSLELGTSTVSVARQASETVTKLLTDMKGKIVASQEQTADRAKLQTDIEALTEQVKSVVGAAQFNGLNLVNGSASNTNTNGNTGINVLSSLDRASNGSVTASYIGVDAQNLSTRAGTDLSATIGASVSAATLTASGGASDTSTLTGLTLQGGGGALAKTDAAADPADSSGLIEGDALKLRIGSVEGAYTVKAGDTADSILAGLKNSLTSNGFDSSKFSLDITTSGSLTVTNESNVAGTAVEFSAARGNGALSGLESMDVQSDAGAAAALASIETMIQAATDASAAFGSSESRLNTQQDFVSKMSDALTTGISSLVDADMEEASARLQALQTQQQLGVQALSIANQAPQSILSLFR</sequence>
<dbReference type="PANTHER" id="PTHR42792">
    <property type="entry name" value="FLAGELLIN"/>
    <property type="match status" value="1"/>
</dbReference>
<name>A0A918MJ14_9RHOB</name>
<comment type="caution">
    <text evidence="6">The sequence shown here is derived from an EMBL/GenBank/DDBJ whole genome shotgun (WGS) entry which is preliminary data.</text>
</comment>
<reference evidence="6" key="1">
    <citation type="journal article" date="2014" name="Int. J. Syst. Evol. Microbiol.">
        <title>Complete genome sequence of Corynebacterium casei LMG S-19264T (=DSM 44701T), isolated from a smear-ripened cheese.</title>
        <authorList>
            <consortium name="US DOE Joint Genome Institute (JGI-PGF)"/>
            <person name="Walter F."/>
            <person name="Albersmeier A."/>
            <person name="Kalinowski J."/>
            <person name="Ruckert C."/>
        </authorList>
    </citation>
    <scope>NUCLEOTIDE SEQUENCE</scope>
    <source>
        <strain evidence="6">KCTC 23714</strain>
    </source>
</reference>
<keyword evidence="6" id="KW-0282">Flagellum</keyword>
<evidence type="ECO:0000256" key="3">
    <source>
        <dbReference type="RuleBase" id="RU362073"/>
    </source>
</evidence>
<reference evidence="6" key="2">
    <citation type="submission" date="2020-09" db="EMBL/GenBank/DDBJ databases">
        <authorList>
            <person name="Sun Q."/>
            <person name="Kim S."/>
        </authorList>
    </citation>
    <scope>NUCLEOTIDE SEQUENCE</scope>
    <source>
        <strain evidence="6">KCTC 23714</strain>
    </source>
</reference>
<evidence type="ECO:0000259" key="4">
    <source>
        <dbReference type="Pfam" id="PF00669"/>
    </source>
</evidence>
<dbReference type="InterPro" id="IPR001029">
    <property type="entry name" value="Flagellin_N"/>
</dbReference>
<feature type="domain" description="Flagellin C-terminal" evidence="5">
    <location>
        <begin position="334"/>
        <end position="418"/>
    </location>
</feature>
<keyword evidence="3" id="KW-0964">Secreted</keyword>